<evidence type="ECO:0000313" key="1">
    <source>
        <dbReference type="EMBL" id="AZW18057.1"/>
    </source>
</evidence>
<dbReference type="GeneID" id="92994512"/>
<name>A0AAN1VGX9_9BORD</name>
<reference evidence="2" key="1">
    <citation type="submission" date="2017-10" db="EMBL/GenBank/DDBJ databases">
        <title>Whole genome sequencing of various Bordetella species.</title>
        <authorList>
            <person name="Weigand M.R."/>
            <person name="Loparev V."/>
            <person name="Peng Y."/>
            <person name="Bowden K.E."/>
            <person name="Tondella M.L."/>
            <person name="Williams M.M."/>
        </authorList>
    </citation>
    <scope>NUCLEOTIDE SEQUENCE [LARGE SCALE GENOMIC DNA]</scope>
    <source>
        <strain evidence="2">H720</strain>
    </source>
</reference>
<dbReference type="AlphaFoldDB" id="A0AAN1VGX9"/>
<organism evidence="1 2">
    <name type="scientific">Bordetella hinzii</name>
    <dbReference type="NCBI Taxonomy" id="103855"/>
    <lineage>
        <taxon>Bacteria</taxon>
        <taxon>Pseudomonadati</taxon>
        <taxon>Pseudomonadota</taxon>
        <taxon>Betaproteobacteria</taxon>
        <taxon>Burkholderiales</taxon>
        <taxon>Alcaligenaceae</taxon>
        <taxon>Bordetella</taxon>
    </lineage>
</organism>
<evidence type="ECO:0000313" key="2">
    <source>
        <dbReference type="Proteomes" id="UP000282741"/>
    </source>
</evidence>
<gene>
    <name evidence="1" type="ORF">CS347_15415</name>
</gene>
<protein>
    <recommendedName>
        <fullName evidence="3">Preprotein translocase subunit SecD</fullName>
    </recommendedName>
</protein>
<accession>A0AAN1VGX9</accession>
<dbReference type="KEGG" id="bhz:ACR54_03173"/>
<dbReference type="EMBL" id="CP024172">
    <property type="protein sequence ID" value="AZW18057.1"/>
    <property type="molecule type" value="Genomic_DNA"/>
</dbReference>
<sequence>MRAEDILPDHVDHLDIDGLAVRKGTVAAFLANARAWGDRARDAGSRKAAEARLLASLPALQALGLFDVLVPRDPALRRLINAAQGQYEQMS</sequence>
<dbReference type="RefSeq" id="WP_029578580.1">
    <property type="nucleotide sequence ID" value="NZ_CP012076.1"/>
</dbReference>
<dbReference type="Proteomes" id="UP000282741">
    <property type="component" value="Chromosome"/>
</dbReference>
<proteinExistence type="predicted"/>
<evidence type="ECO:0008006" key="3">
    <source>
        <dbReference type="Google" id="ProtNLM"/>
    </source>
</evidence>